<accession>A0A1E5UXC8</accession>
<dbReference type="Proteomes" id="UP000095767">
    <property type="component" value="Unassembled WGS sequence"/>
</dbReference>
<dbReference type="EMBL" id="LWDX02059700">
    <property type="protein sequence ID" value="OEL17549.1"/>
    <property type="molecule type" value="Genomic_DNA"/>
</dbReference>
<keyword evidence="3" id="KW-1185">Reference proteome</keyword>
<dbReference type="AlphaFoldDB" id="A0A1E5UXC8"/>
<evidence type="ECO:0000313" key="3">
    <source>
        <dbReference type="Proteomes" id="UP000095767"/>
    </source>
</evidence>
<evidence type="ECO:0000313" key="2">
    <source>
        <dbReference type="EMBL" id="OEL17549.1"/>
    </source>
</evidence>
<organism evidence="2 3">
    <name type="scientific">Dichanthelium oligosanthes</name>
    <dbReference type="NCBI Taxonomy" id="888268"/>
    <lineage>
        <taxon>Eukaryota</taxon>
        <taxon>Viridiplantae</taxon>
        <taxon>Streptophyta</taxon>
        <taxon>Embryophyta</taxon>
        <taxon>Tracheophyta</taxon>
        <taxon>Spermatophyta</taxon>
        <taxon>Magnoliopsida</taxon>
        <taxon>Liliopsida</taxon>
        <taxon>Poales</taxon>
        <taxon>Poaceae</taxon>
        <taxon>PACMAD clade</taxon>
        <taxon>Panicoideae</taxon>
        <taxon>Panicodae</taxon>
        <taxon>Paniceae</taxon>
        <taxon>Dichantheliinae</taxon>
        <taxon>Dichanthelium</taxon>
    </lineage>
</organism>
<proteinExistence type="predicted"/>
<reference evidence="2 3" key="1">
    <citation type="submission" date="2016-09" db="EMBL/GenBank/DDBJ databases">
        <title>The draft genome of Dichanthelium oligosanthes: A C3 panicoid grass species.</title>
        <authorList>
            <person name="Studer A.J."/>
            <person name="Schnable J.C."/>
            <person name="Brutnell T.P."/>
        </authorList>
    </citation>
    <scope>NUCLEOTIDE SEQUENCE [LARGE SCALE GENOMIC DNA]</scope>
    <source>
        <strain evidence="3">cv. Kellogg 1175</strain>
        <tissue evidence="2">Leaf</tissue>
    </source>
</reference>
<protein>
    <submittedName>
        <fullName evidence="2">Uncharacterized protein</fullName>
    </submittedName>
</protein>
<comment type="caution">
    <text evidence="2">The sequence shown here is derived from an EMBL/GenBank/DDBJ whole genome shotgun (WGS) entry which is preliminary data.</text>
</comment>
<evidence type="ECO:0000256" key="1">
    <source>
        <dbReference type="SAM" id="MobiDB-lite"/>
    </source>
</evidence>
<sequence length="160" mass="18058">MRATETPAHESWPRPVLLGGCPRPGARAEEAEDAEREQWHPGEARMARQSLLSKEIGMFLSHLILLDKTSGTYFDLAVANDDFDNDTFEKEEANIDDDEIFVGSEEDEIGEDEEDDGGQLEVNEEEVVVVVVEHGQYEMGGHKLDPFKILRIDFCTHPTR</sequence>
<name>A0A1E5UXC8_9POAL</name>
<gene>
    <name evidence="2" type="ORF">BAE44_0021433</name>
</gene>
<feature type="region of interest" description="Disordered" evidence="1">
    <location>
        <begin position="1"/>
        <end position="42"/>
    </location>
</feature>